<dbReference type="InterPro" id="IPR050090">
    <property type="entry name" value="Tyrosine_recombinase_XerCD"/>
</dbReference>
<evidence type="ECO:0000313" key="6">
    <source>
        <dbReference type="EMBL" id="MDT2759846.1"/>
    </source>
</evidence>
<evidence type="ECO:0000256" key="1">
    <source>
        <dbReference type="ARBA" id="ARBA00008857"/>
    </source>
</evidence>
<dbReference type="InterPro" id="IPR010998">
    <property type="entry name" value="Integrase_recombinase_N"/>
</dbReference>
<dbReference type="PANTHER" id="PTHR30349">
    <property type="entry name" value="PHAGE INTEGRASE-RELATED"/>
    <property type="match status" value="1"/>
</dbReference>
<dbReference type="Proteomes" id="UP001181046">
    <property type="component" value="Unassembled WGS sequence"/>
</dbReference>
<dbReference type="Gene3D" id="1.10.150.130">
    <property type="match status" value="1"/>
</dbReference>
<dbReference type="InterPro" id="IPR004107">
    <property type="entry name" value="Integrase_SAM-like_N"/>
</dbReference>
<gene>
    <name evidence="6" type="ORF">P7H27_08725</name>
</gene>
<feature type="domain" description="Tyr recombinase" evidence="5">
    <location>
        <begin position="169"/>
        <end position="372"/>
    </location>
</feature>
<reference evidence="6" key="1">
    <citation type="submission" date="2023-03" db="EMBL/GenBank/DDBJ databases">
        <authorList>
            <person name="Shen W."/>
            <person name="Cai J."/>
        </authorList>
    </citation>
    <scope>NUCLEOTIDE SEQUENCE</scope>
    <source>
        <strain evidence="6">P66-3</strain>
    </source>
</reference>
<evidence type="ECO:0000256" key="2">
    <source>
        <dbReference type="ARBA" id="ARBA00022908"/>
    </source>
</evidence>
<dbReference type="PROSITE" id="PS51898">
    <property type="entry name" value="TYR_RECOMBINASE"/>
    <property type="match status" value="1"/>
</dbReference>
<dbReference type="RefSeq" id="WP_311830089.1">
    <property type="nucleotide sequence ID" value="NZ_JARQAJ010000004.1"/>
</dbReference>
<keyword evidence="7" id="KW-1185">Reference proteome</keyword>
<dbReference type="SUPFAM" id="SSF56349">
    <property type="entry name" value="DNA breaking-rejoining enzymes"/>
    <property type="match status" value="1"/>
</dbReference>
<evidence type="ECO:0000256" key="4">
    <source>
        <dbReference type="ARBA" id="ARBA00023172"/>
    </source>
</evidence>
<keyword evidence="3" id="KW-0238">DNA-binding</keyword>
<dbReference type="Gene3D" id="1.10.443.10">
    <property type="entry name" value="Intergrase catalytic core"/>
    <property type="match status" value="1"/>
</dbReference>
<name>A0ABU3FBS2_9ENTE</name>
<evidence type="ECO:0000313" key="7">
    <source>
        <dbReference type="Proteomes" id="UP001181046"/>
    </source>
</evidence>
<accession>A0ABU3FBS2</accession>
<protein>
    <submittedName>
        <fullName evidence="6">Site-specific integrase</fullName>
    </submittedName>
</protein>
<comment type="similarity">
    <text evidence="1">Belongs to the 'phage' integrase family.</text>
</comment>
<dbReference type="PANTHER" id="PTHR30349:SF64">
    <property type="entry name" value="PROPHAGE INTEGRASE INTD-RELATED"/>
    <property type="match status" value="1"/>
</dbReference>
<keyword evidence="4" id="KW-0233">DNA recombination</keyword>
<sequence>MATITSYTKKNGQKAWQFQTYLGVDEITGKQRYTTRRGFATKKECTLALNKLLLEIEEHGFIQNKIMTFEQLYKDWLPKYRNKVKPSTVAATITVFDLYILPHFKKMRLDKITVAYCQKVLDGWYEEYRGYKGFKMKLNLVLDYAVSLELITTNPMKKTQTPRQKEKDKPVNFYTKQQLQAFLSLYESEGDQMKYVFFHLLAYTGLRKSEALALQYSDINFLKHELTVGRTVAVNEDSEIIIQSPKTKNSYRTINLDPVTMQLLQEWQKEQREWYFKLGFNTNKKDQLIFSNNQNKAIRPSLVNGWLRNFYNRHEDMQKITAHGFRFTHCSLLFEAGASMKEVQGRLGHKDVQTTMNIYAKVTPKMATNTGEKFALFMAN</sequence>
<dbReference type="InterPro" id="IPR002104">
    <property type="entry name" value="Integrase_catalytic"/>
</dbReference>
<dbReference type="Pfam" id="PF14659">
    <property type="entry name" value="Phage_int_SAM_3"/>
    <property type="match status" value="1"/>
</dbReference>
<dbReference type="Pfam" id="PF00589">
    <property type="entry name" value="Phage_integrase"/>
    <property type="match status" value="1"/>
</dbReference>
<keyword evidence="2" id="KW-0229">DNA integration</keyword>
<dbReference type="CDD" id="cd01189">
    <property type="entry name" value="INT_ICEBs1_C_like"/>
    <property type="match status" value="1"/>
</dbReference>
<dbReference type="InterPro" id="IPR011010">
    <property type="entry name" value="DNA_brk_join_enz"/>
</dbReference>
<dbReference type="InterPro" id="IPR013762">
    <property type="entry name" value="Integrase-like_cat_sf"/>
</dbReference>
<proteinExistence type="inferred from homology"/>
<evidence type="ECO:0000259" key="5">
    <source>
        <dbReference type="PROSITE" id="PS51898"/>
    </source>
</evidence>
<evidence type="ECO:0000256" key="3">
    <source>
        <dbReference type="ARBA" id="ARBA00023125"/>
    </source>
</evidence>
<dbReference type="Pfam" id="PF14657">
    <property type="entry name" value="Arm-DNA-bind_4"/>
    <property type="match status" value="1"/>
</dbReference>
<organism evidence="6 7">
    <name type="scientific">Enterococcus xiangfangensis</name>
    <dbReference type="NCBI Taxonomy" id="1296537"/>
    <lineage>
        <taxon>Bacteria</taxon>
        <taxon>Bacillati</taxon>
        <taxon>Bacillota</taxon>
        <taxon>Bacilli</taxon>
        <taxon>Lactobacillales</taxon>
        <taxon>Enterococcaceae</taxon>
        <taxon>Enterococcus</taxon>
    </lineage>
</organism>
<dbReference type="EMBL" id="JARQAJ010000004">
    <property type="protein sequence ID" value="MDT2759846.1"/>
    <property type="molecule type" value="Genomic_DNA"/>
</dbReference>
<comment type="caution">
    <text evidence="6">The sequence shown here is derived from an EMBL/GenBank/DDBJ whole genome shotgun (WGS) entry which is preliminary data.</text>
</comment>
<dbReference type="InterPro" id="IPR028259">
    <property type="entry name" value="AP2-like_int_N"/>
</dbReference>